<evidence type="ECO:0000313" key="13">
    <source>
        <dbReference type="Proteomes" id="UP000276301"/>
    </source>
</evidence>
<feature type="transmembrane region" description="Helical" evidence="11">
    <location>
        <begin position="214"/>
        <end position="230"/>
    </location>
</feature>
<dbReference type="GO" id="GO:0022857">
    <property type="term" value="F:transmembrane transporter activity"/>
    <property type="evidence" value="ECO:0007669"/>
    <property type="project" value="InterPro"/>
</dbReference>
<keyword evidence="4" id="KW-0997">Cell inner membrane</keyword>
<keyword evidence="7 11" id="KW-1133">Transmembrane helix</keyword>
<dbReference type="PANTHER" id="PTHR32196">
    <property type="entry name" value="ABC TRANSPORTER PERMEASE PROTEIN YPHD-RELATED-RELATED"/>
    <property type="match status" value="1"/>
</dbReference>
<accession>A0A498CP88</accession>
<evidence type="ECO:0000256" key="11">
    <source>
        <dbReference type="SAM" id="Phobius"/>
    </source>
</evidence>
<name>A0A498CP88_9FIRM</name>
<keyword evidence="8 11" id="KW-0472">Membrane</keyword>
<dbReference type="Pfam" id="PF02653">
    <property type="entry name" value="BPD_transp_2"/>
    <property type="match status" value="2"/>
</dbReference>
<feature type="transmembrane region" description="Helical" evidence="11">
    <location>
        <begin position="236"/>
        <end position="253"/>
    </location>
</feature>
<keyword evidence="3" id="KW-1003">Cell membrane</keyword>
<evidence type="ECO:0000256" key="5">
    <source>
        <dbReference type="ARBA" id="ARBA00022597"/>
    </source>
</evidence>
<evidence type="ECO:0000256" key="8">
    <source>
        <dbReference type="ARBA" id="ARBA00023136"/>
    </source>
</evidence>
<proteinExistence type="predicted"/>
<dbReference type="AlphaFoldDB" id="A0A498CP88"/>
<feature type="transmembrane region" description="Helical" evidence="11">
    <location>
        <begin position="124"/>
        <end position="144"/>
    </location>
</feature>
<evidence type="ECO:0000313" key="12">
    <source>
        <dbReference type="EMBL" id="RLL09005.1"/>
    </source>
</evidence>
<reference evidence="12 13" key="1">
    <citation type="submission" date="2018-10" db="EMBL/GenBank/DDBJ databases">
        <title>Anaerotruncus faecis sp. nov., isolated from human feces.</title>
        <authorList>
            <person name="Wang Y.-J."/>
        </authorList>
    </citation>
    <scope>NUCLEOTIDE SEQUENCE [LARGE SCALE GENOMIC DNA]</scope>
    <source>
        <strain evidence="12 13">22A2-44</strain>
    </source>
</reference>
<dbReference type="RefSeq" id="WP_121587305.1">
    <property type="nucleotide sequence ID" value="NZ_DBGCTL010000010.1"/>
</dbReference>
<comment type="caution">
    <text evidence="12">The sequence shown here is derived from an EMBL/GenBank/DDBJ whole genome shotgun (WGS) entry which is preliminary data.</text>
</comment>
<dbReference type="InterPro" id="IPR001851">
    <property type="entry name" value="ABC_transp_permease"/>
</dbReference>
<evidence type="ECO:0000256" key="1">
    <source>
        <dbReference type="ARBA" id="ARBA00004651"/>
    </source>
</evidence>
<dbReference type="EMBL" id="RCHT01000025">
    <property type="protein sequence ID" value="RLL09005.1"/>
    <property type="molecule type" value="Genomic_DNA"/>
</dbReference>
<keyword evidence="2" id="KW-0813">Transport</keyword>
<dbReference type="GO" id="GO:0005886">
    <property type="term" value="C:plasma membrane"/>
    <property type="evidence" value="ECO:0007669"/>
    <property type="project" value="UniProtKB-SubCell"/>
</dbReference>
<evidence type="ECO:0000256" key="9">
    <source>
        <dbReference type="ARBA" id="ARBA00035611"/>
    </source>
</evidence>
<feature type="transmembrane region" description="Helical" evidence="11">
    <location>
        <begin position="47"/>
        <end position="67"/>
    </location>
</feature>
<protein>
    <recommendedName>
        <fullName evidence="10">Xylose transport system permease protein XylH</fullName>
    </recommendedName>
</protein>
<feature type="transmembrane region" description="Helical" evidence="11">
    <location>
        <begin position="98"/>
        <end position="117"/>
    </location>
</feature>
<evidence type="ECO:0000256" key="2">
    <source>
        <dbReference type="ARBA" id="ARBA00022448"/>
    </source>
</evidence>
<feature type="transmembrane region" description="Helical" evidence="11">
    <location>
        <begin position="175"/>
        <end position="193"/>
    </location>
</feature>
<organism evidence="12 13">
    <name type="scientific">Anaerotruncus massiliensis</name>
    <name type="common">ex Liu et al. 2021</name>
    <dbReference type="NCBI Taxonomy" id="2321404"/>
    <lineage>
        <taxon>Bacteria</taxon>
        <taxon>Bacillati</taxon>
        <taxon>Bacillota</taxon>
        <taxon>Clostridia</taxon>
        <taxon>Eubacteriales</taxon>
        <taxon>Oscillospiraceae</taxon>
        <taxon>Anaerotruncus</taxon>
    </lineage>
</organism>
<comment type="function">
    <text evidence="9">Part of the binding-protein-dependent transport system for D-xylose. Probably responsible for the translocation of the substrate across the membrane.</text>
</comment>
<keyword evidence="5" id="KW-0762">Sugar transport</keyword>
<evidence type="ECO:0000256" key="4">
    <source>
        <dbReference type="ARBA" id="ARBA00022519"/>
    </source>
</evidence>
<keyword evidence="6 11" id="KW-0812">Transmembrane</keyword>
<comment type="subcellular location">
    <subcellularLocation>
        <location evidence="1">Cell membrane</location>
        <topology evidence="1">Multi-pass membrane protein</topology>
    </subcellularLocation>
</comment>
<gene>
    <name evidence="12" type="ORF">D4A47_10965</name>
</gene>
<feature type="transmembrane region" description="Helical" evidence="11">
    <location>
        <begin position="20"/>
        <end position="41"/>
    </location>
</feature>
<evidence type="ECO:0000256" key="6">
    <source>
        <dbReference type="ARBA" id="ARBA00022692"/>
    </source>
</evidence>
<sequence>MTKTKKKVDLFALFYQNSLVLEAIVIFGLFQIFTGGMFLTVRNLSNLLMQGATCSIIAITMCLVIITGNADLSAGRYLGMLAMVAALIQVNYGSVPSIVVVLIVFAIAIITGLWHGFWVGYMKLPAFIITLATQLVFLGINQYISDGRMVGPVKGIIAEMGNGYMPSISGTHNDTTLILGALIIIAYIAFTVAKEKKSIKQGLSEKNWMKLVPKMALIAILAAAVTVILYSYKGFAYAMIILFVLTIIVSYVSNNTKFGRYVYAIGGNKDAAALSGINVSKELLKLYVLHAVVVATAALVYVGRLSAATTAGGNGYEFTAITGCVVGGTAITGGRGTVAGAVAGTLIMAALDNGMSLMNLDPAFQYIVRGGVLLFAIALDAYASNRKARTVQAV</sequence>
<evidence type="ECO:0000256" key="7">
    <source>
        <dbReference type="ARBA" id="ARBA00022989"/>
    </source>
</evidence>
<dbReference type="CDD" id="cd06579">
    <property type="entry name" value="TM_PBP1_transp_AraH_like"/>
    <property type="match status" value="1"/>
</dbReference>
<feature type="transmembrane region" description="Helical" evidence="11">
    <location>
        <begin position="284"/>
        <end position="302"/>
    </location>
</feature>
<dbReference type="Proteomes" id="UP000276301">
    <property type="component" value="Unassembled WGS sequence"/>
</dbReference>
<dbReference type="PANTHER" id="PTHR32196:SF32">
    <property type="entry name" value="XYLOSE TRANSPORT SYSTEM PERMEASE PROTEIN XYLH"/>
    <property type="match status" value="1"/>
</dbReference>
<evidence type="ECO:0000256" key="3">
    <source>
        <dbReference type="ARBA" id="ARBA00022475"/>
    </source>
</evidence>
<feature type="transmembrane region" description="Helical" evidence="11">
    <location>
        <begin position="74"/>
        <end position="92"/>
    </location>
</feature>
<keyword evidence="13" id="KW-1185">Reference proteome</keyword>
<evidence type="ECO:0000256" key="10">
    <source>
        <dbReference type="ARBA" id="ARBA00035686"/>
    </source>
</evidence>
<feature type="transmembrane region" description="Helical" evidence="11">
    <location>
        <begin position="363"/>
        <end position="383"/>
    </location>
</feature>